<evidence type="ECO:0000313" key="2">
    <source>
        <dbReference type="EMBL" id="SHG35679.1"/>
    </source>
</evidence>
<reference evidence="3" key="1">
    <citation type="submission" date="2016-11" db="EMBL/GenBank/DDBJ databases">
        <authorList>
            <person name="Varghese N."/>
            <person name="Submissions S."/>
        </authorList>
    </citation>
    <scope>NUCLEOTIDE SEQUENCE [LARGE SCALE GENOMIC DNA]</scope>
    <source>
        <strain evidence="3">DSM 19055</strain>
    </source>
</reference>
<dbReference type="EMBL" id="FQWT01000001">
    <property type="protein sequence ID" value="SHG35679.1"/>
    <property type="molecule type" value="Genomic_DNA"/>
</dbReference>
<dbReference type="Proteomes" id="UP000184047">
    <property type="component" value="Unassembled WGS sequence"/>
</dbReference>
<keyword evidence="3" id="KW-1185">Reference proteome</keyword>
<gene>
    <name evidence="2" type="ORF">SAMN05421866_0160</name>
</gene>
<sequence>MRKSWIFLLLMFFGTCFSQSVKDLYGKWTGTDDKNNKGSFTFFPDGFIYVEYNGMVIDGRDYAIPDGPNQGKKGHVQYDVDFSAKPYRFKMIASYNNQEGHLEEVQFLKGFIEFTNEKEFLFFIDFDNEDPKILDPLSRNTIIMHKESN</sequence>
<dbReference type="AlphaFoldDB" id="A0A1M5J5X1"/>
<dbReference type="STRING" id="421058.SAMN05421866_0160"/>
<name>A0A1M5J5X1_9FLAO</name>
<accession>A0A1M5J5X1</accession>
<keyword evidence="1" id="KW-0732">Signal</keyword>
<evidence type="ECO:0000256" key="1">
    <source>
        <dbReference type="SAM" id="SignalP"/>
    </source>
</evidence>
<feature type="chain" id="PRO_5012138262" description="DUF4488 domain-containing protein" evidence="1">
    <location>
        <begin position="19"/>
        <end position="149"/>
    </location>
</feature>
<feature type="signal peptide" evidence="1">
    <location>
        <begin position="1"/>
        <end position="18"/>
    </location>
</feature>
<dbReference type="OrthoDB" id="1273365at2"/>
<proteinExistence type="predicted"/>
<protein>
    <recommendedName>
        <fullName evidence="4">DUF4488 domain-containing protein</fullName>
    </recommendedName>
</protein>
<organism evidence="2 3">
    <name type="scientific">Chryseobacterium oranimense</name>
    <dbReference type="NCBI Taxonomy" id="421058"/>
    <lineage>
        <taxon>Bacteria</taxon>
        <taxon>Pseudomonadati</taxon>
        <taxon>Bacteroidota</taxon>
        <taxon>Flavobacteriia</taxon>
        <taxon>Flavobacteriales</taxon>
        <taxon>Weeksellaceae</taxon>
        <taxon>Chryseobacterium group</taxon>
        <taxon>Chryseobacterium</taxon>
    </lineage>
</organism>
<dbReference type="RefSeq" id="WP_073059467.1">
    <property type="nucleotide sequence ID" value="NZ_FQWT01000001.1"/>
</dbReference>
<dbReference type="eggNOG" id="ENOG50311NM">
    <property type="taxonomic scope" value="Bacteria"/>
</dbReference>
<evidence type="ECO:0000313" key="3">
    <source>
        <dbReference type="Proteomes" id="UP000184047"/>
    </source>
</evidence>
<evidence type="ECO:0008006" key="4">
    <source>
        <dbReference type="Google" id="ProtNLM"/>
    </source>
</evidence>